<dbReference type="OrthoDB" id="9798064at2"/>
<dbReference type="Pfam" id="PF03547">
    <property type="entry name" value="Mem_trans"/>
    <property type="match status" value="1"/>
</dbReference>
<sequence>MLNSFNSVLTIFIMIGTGFILTKKGFLNKETSKLFSKLVINVSLPLMMVVNIPMRFSKEKLFHSLNGIIIAFASIIATYLMAICISKILKIDEDKRGIFCTMITFANAIFIGLPVNISLFGEESATYVFLYYIANTSLFWTLGVNSIRNSNGKNRKKISGIESLKKIFSPPFMGFIVGIMLVLLEINLPAFIINPFQYIGNLTTPLSMFFIGTVIYSIDFKQIKLDRCSYFVLIGRFVIAPLIMFMCLKLFEFPNLLKNVFIIEAIMPIITQAALVSEFYEVNAEYAAIMVGFSTVLSILIIPIYSFLL</sequence>
<keyword evidence="7 8" id="KW-0472">Membrane</keyword>
<evidence type="ECO:0000256" key="4">
    <source>
        <dbReference type="ARBA" id="ARBA00022475"/>
    </source>
</evidence>
<keyword evidence="10" id="KW-1185">Reference proteome</keyword>
<dbReference type="InterPro" id="IPR004776">
    <property type="entry name" value="Mem_transp_PIN-like"/>
</dbReference>
<proteinExistence type="inferred from homology"/>
<dbReference type="Proteomes" id="UP000294919">
    <property type="component" value="Unassembled WGS sequence"/>
</dbReference>
<feature type="transmembrane region" description="Helical" evidence="8">
    <location>
        <begin position="129"/>
        <end position="147"/>
    </location>
</feature>
<feature type="transmembrane region" description="Helical" evidence="8">
    <location>
        <begin position="198"/>
        <end position="218"/>
    </location>
</feature>
<dbReference type="Gene3D" id="1.20.1530.20">
    <property type="match status" value="1"/>
</dbReference>
<name>A0A4R2KWJ1_9FIRM</name>
<feature type="transmembrane region" description="Helical" evidence="8">
    <location>
        <begin position="286"/>
        <end position="308"/>
    </location>
</feature>
<dbReference type="InterPro" id="IPR038770">
    <property type="entry name" value="Na+/solute_symporter_sf"/>
</dbReference>
<evidence type="ECO:0000256" key="8">
    <source>
        <dbReference type="SAM" id="Phobius"/>
    </source>
</evidence>
<feature type="transmembrane region" description="Helical" evidence="8">
    <location>
        <begin position="6"/>
        <end position="22"/>
    </location>
</feature>
<evidence type="ECO:0000256" key="3">
    <source>
        <dbReference type="ARBA" id="ARBA00022448"/>
    </source>
</evidence>
<evidence type="ECO:0000313" key="10">
    <source>
        <dbReference type="Proteomes" id="UP000294919"/>
    </source>
</evidence>
<dbReference type="RefSeq" id="WP_132245355.1">
    <property type="nucleotide sequence ID" value="NZ_SLWV01000012.1"/>
</dbReference>
<feature type="transmembrane region" description="Helical" evidence="8">
    <location>
        <begin position="34"/>
        <end position="52"/>
    </location>
</feature>
<reference evidence="9 10" key="1">
    <citation type="submission" date="2019-03" db="EMBL/GenBank/DDBJ databases">
        <title>Genomic Encyclopedia of Type Strains, Phase IV (KMG-IV): sequencing the most valuable type-strain genomes for metagenomic binning, comparative biology and taxonomic classification.</title>
        <authorList>
            <person name="Goeker M."/>
        </authorList>
    </citation>
    <scope>NUCLEOTIDE SEQUENCE [LARGE SCALE GENOMIC DNA]</scope>
    <source>
        <strain evidence="9 10">DSM 102940</strain>
    </source>
</reference>
<comment type="caution">
    <text evidence="9">The sequence shown here is derived from an EMBL/GenBank/DDBJ whole genome shotgun (WGS) entry which is preliminary data.</text>
</comment>
<evidence type="ECO:0000256" key="1">
    <source>
        <dbReference type="ARBA" id="ARBA00004651"/>
    </source>
</evidence>
<dbReference type="AlphaFoldDB" id="A0A4R2KWJ1"/>
<keyword evidence="3" id="KW-0813">Transport</keyword>
<accession>A0A4R2KWJ1</accession>
<gene>
    <name evidence="9" type="ORF">EV214_11289</name>
</gene>
<evidence type="ECO:0000256" key="6">
    <source>
        <dbReference type="ARBA" id="ARBA00022989"/>
    </source>
</evidence>
<dbReference type="GO" id="GO:0055085">
    <property type="term" value="P:transmembrane transport"/>
    <property type="evidence" value="ECO:0007669"/>
    <property type="project" value="InterPro"/>
</dbReference>
<dbReference type="PANTHER" id="PTHR36838">
    <property type="entry name" value="AUXIN EFFLUX CARRIER FAMILY PROTEIN"/>
    <property type="match status" value="1"/>
</dbReference>
<keyword evidence="5 8" id="KW-0812">Transmembrane</keyword>
<feature type="transmembrane region" description="Helical" evidence="8">
    <location>
        <begin position="230"/>
        <end position="251"/>
    </location>
</feature>
<comment type="subcellular location">
    <subcellularLocation>
        <location evidence="1">Cell membrane</location>
        <topology evidence="1">Multi-pass membrane protein</topology>
    </subcellularLocation>
</comment>
<evidence type="ECO:0000313" key="9">
    <source>
        <dbReference type="EMBL" id="TCO74608.1"/>
    </source>
</evidence>
<feature type="transmembrane region" description="Helical" evidence="8">
    <location>
        <begin position="168"/>
        <end position="192"/>
    </location>
</feature>
<feature type="transmembrane region" description="Helical" evidence="8">
    <location>
        <begin position="97"/>
        <end position="117"/>
    </location>
</feature>
<evidence type="ECO:0000256" key="7">
    <source>
        <dbReference type="ARBA" id="ARBA00023136"/>
    </source>
</evidence>
<evidence type="ECO:0000256" key="2">
    <source>
        <dbReference type="ARBA" id="ARBA00010145"/>
    </source>
</evidence>
<keyword evidence="4" id="KW-1003">Cell membrane</keyword>
<keyword evidence="6 8" id="KW-1133">Transmembrane helix</keyword>
<protein>
    <submittedName>
        <fullName evidence="9">Uncharacterized protein</fullName>
    </submittedName>
</protein>
<organism evidence="9 10">
    <name type="scientific">Marinisporobacter balticus</name>
    <dbReference type="NCBI Taxonomy" id="2018667"/>
    <lineage>
        <taxon>Bacteria</taxon>
        <taxon>Bacillati</taxon>
        <taxon>Bacillota</taxon>
        <taxon>Clostridia</taxon>
        <taxon>Peptostreptococcales</taxon>
        <taxon>Thermotaleaceae</taxon>
        <taxon>Marinisporobacter</taxon>
    </lineage>
</organism>
<feature type="transmembrane region" description="Helical" evidence="8">
    <location>
        <begin position="64"/>
        <end position="85"/>
    </location>
</feature>
<dbReference type="GO" id="GO:0005886">
    <property type="term" value="C:plasma membrane"/>
    <property type="evidence" value="ECO:0007669"/>
    <property type="project" value="UniProtKB-SubCell"/>
</dbReference>
<dbReference type="PANTHER" id="PTHR36838:SF1">
    <property type="entry name" value="SLR1864 PROTEIN"/>
    <property type="match status" value="1"/>
</dbReference>
<evidence type="ECO:0000256" key="5">
    <source>
        <dbReference type="ARBA" id="ARBA00022692"/>
    </source>
</evidence>
<comment type="similarity">
    <text evidence="2">Belongs to the auxin efflux carrier (TC 2.A.69) family.</text>
</comment>
<dbReference type="EMBL" id="SLWV01000012">
    <property type="protein sequence ID" value="TCO74608.1"/>
    <property type="molecule type" value="Genomic_DNA"/>
</dbReference>